<dbReference type="OrthoDB" id="621413at2759"/>
<dbReference type="Gene3D" id="1.25.40.10">
    <property type="entry name" value="Tetratricopeptide repeat domain"/>
    <property type="match status" value="2"/>
</dbReference>
<dbReference type="PANTHER" id="PTHR47691:SF3">
    <property type="entry name" value="HTH-TYPE TRANSCRIPTIONAL REGULATOR RV0890C-RELATED"/>
    <property type="match status" value="1"/>
</dbReference>
<reference evidence="1 2" key="1">
    <citation type="journal article" date="2012" name="Science">
        <title>The Paleozoic origin of enzymatic lignin decomposition reconstructed from 31 fungal genomes.</title>
        <authorList>
            <person name="Floudas D."/>
            <person name="Binder M."/>
            <person name="Riley R."/>
            <person name="Barry K."/>
            <person name="Blanchette R.A."/>
            <person name="Henrissat B."/>
            <person name="Martinez A.T."/>
            <person name="Otillar R."/>
            <person name="Spatafora J.W."/>
            <person name="Yadav J.S."/>
            <person name="Aerts A."/>
            <person name="Benoit I."/>
            <person name="Boyd A."/>
            <person name="Carlson A."/>
            <person name="Copeland A."/>
            <person name="Coutinho P.M."/>
            <person name="de Vries R.P."/>
            <person name="Ferreira P."/>
            <person name="Findley K."/>
            <person name="Foster B."/>
            <person name="Gaskell J."/>
            <person name="Glotzer D."/>
            <person name="Gorecki P."/>
            <person name="Heitman J."/>
            <person name="Hesse C."/>
            <person name="Hori C."/>
            <person name="Igarashi K."/>
            <person name="Jurgens J.A."/>
            <person name="Kallen N."/>
            <person name="Kersten P."/>
            <person name="Kohler A."/>
            <person name="Kuees U."/>
            <person name="Kumar T.K.A."/>
            <person name="Kuo A."/>
            <person name="LaButti K."/>
            <person name="Larrondo L.F."/>
            <person name="Lindquist E."/>
            <person name="Ling A."/>
            <person name="Lombard V."/>
            <person name="Lucas S."/>
            <person name="Lundell T."/>
            <person name="Martin R."/>
            <person name="McLaughlin D.J."/>
            <person name="Morgenstern I."/>
            <person name="Morin E."/>
            <person name="Murat C."/>
            <person name="Nagy L.G."/>
            <person name="Nolan M."/>
            <person name="Ohm R.A."/>
            <person name="Patyshakuliyeva A."/>
            <person name="Rokas A."/>
            <person name="Ruiz-Duenas F.J."/>
            <person name="Sabat G."/>
            <person name="Salamov A."/>
            <person name="Samejima M."/>
            <person name="Schmutz J."/>
            <person name="Slot J.C."/>
            <person name="St John F."/>
            <person name="Stenlid J."/>
            <person name="Sun H."/>
            <person name="Sun S."/>
            <person name="Syed K."/>
            <person name="Tsang A."/>
            <person name="Wiebenga A."/>
            <person name="Young D."/>
            <person name="Pisabarro A."/>
            <person name="Eastwood D.C."/>
            <person name="Martin F."/>
            <person name="Cullen D."/>
            <person name="Grigoriev I.V."/>
            <person name="Hibbett D.S."/>
        </authorList>
    </citation>
    <scope>NUCLEOTIDE SEQUENCE [LARGE SCALE GENOMIC DNA]</scope>
    <source>
        <strain evidence="1 2">DJM-731 SS1</strain>
    </source>
</reference>
<dbReference type="EMBL" id="JH795856">
    <property type="protein sequence ID" value="EJU05829.1"/>
    <property type="molecule type" value="Genomic_DNA"/>
</dbReference>
<dbReference type="Gene3D" id="3.40.50.300">
    <property type="entry name" value="P-loop containing nucleotide triphosphate hydrolases"/>
    <property type="match status" value="1"/>
</dbReference>
<dbReference type="InterPro" id="IPR027417">
    <property type="entry name" value="P-loop_NTPase"/>
</dbReference>
<proteinExistence type="predicted"/>
<dbReference type="HOGENOM" id="CLU_342279_0_0_1"/>
<dbReference type="SUPFAM" id="SSF52540">
    <property type="entry name" value="P-loop containing nucleoside triphosphate hydrolases"/>
    <property type="match status" value="1"/>
</dbReference>
<dbReference type="RefSeq" id="XP_040632723.1">
    <property type="nucleotide sequence ID" value="XM_040777527.1"/>
</dbReference>
<dbReference type="Proteomes" id="UP000030653">
    <property type="component" value="Unassembled WGS sequence"/>
</dbReference>
<gene>
    <name evidence="1" type="ORF">DACRYDRAFT_98403</name>
</gene>
<dbReference type="PANTHER" id="PTHR47691">
    <property type="entry name" value="REGULATOR-RELATED"/>
    <property type="match status" value="1"/>
</dbReference>
<dbReference type="InterPro" id="IPR011990">
    <property type="entry name" value="TPR-like_helical_dom_sf"/>
</dbReference>
<dbReference type="AlphaFoldDB" id="M5GAG5"/>
<sequence length="865" mass="94223">MDVLLELALRSSISSFRMTYPTTIQLPAILPMVRAPRKPELFYGRDEVVEEVAASLGGEQAVHLAILGADGMGKTSVAAAVWHDKRVEARFGTRRAWICCEGLMSTEGLVPALAAAFNVPDKQDGPLRDHVLQSLRSRNHPALVVLDGFRPHSNTDVQSSSSVLAELADNPNISILFAVTGNERPTGITWLDPPLAPLTALDIPTSRAIYLAHGGQDGDRLNDLLVLLGGHPLALSLMAVLGKSCSPSDLAIACEEVNITCGQNLTGLELAVNLSLTSQAVRDHPEAAAVLDLLSLLPDGIELEEVSKALPNIPDCVAALHVLEQLGFVTQHGDRVRVPSSIRSYVRFRQPSDSHYLTALRKYVCSLLNPLQLSTPDASVLQPIIKESGNINSLLAIALRNDKLDADVIHAIHQLCLFSAHAHYGDFKPLVNLAVQQAKRRSTPDYAVIAALKLSCACALMVERQWNEAAPWIEDVEALDIPAPLRIARAILYAALHMTQHRFNEASKHLTQVLSEDAEPASLYTALCAELLAIVALKEGKLELAQSHCNEAESYYIATSNTIGCYRCQELIATVFVAHRQYADAFRILYELVHPYTTAGFNFARARVQRALYQMHCLEGRYEAALTGYAEAKRNAEKMHDKFAIADCERGSAKTYELMQQPAAALALYKVAIALFQSLNEIVECAYTRLALGHCMCDSGLPADGLSQMAAAMAAFDYFGLTYSSAKCKQYSGKVLASLKAINEGLSRVRAALQTFADLGRLEDAADCYILIGGICFPDRLDEAEEATKAAMELYDTVGRPESKANCTIILASCYKRKGMTEEMTRVAHEGLDILAGLDDQSQADQGIVRMLKGFLGHVEDSDDD</sequence>
<accession>M5GAG5</accession>
<organism evidence="1 2">
    <name type="scientific">Dacryopinax primogenitus (strain DJM 731)</name>
    <name type="common">Brown rot fungus</name>
    <dbReference type="NCBI Taxonomy" id="1858805"/>
    <lineage>
        <taxon>Eukaryota</taxon>
        <taxon>Fungi</taxon>
        <taxon>Dikarya</taxon>
        <taxon>Basidiomycota</taxon>
        <taxon>Agaricomycotina</taxon>
        <taxon>Dacrymycetes</taxon>
        <taxon>Dacrymycetales</taxon>
        <taxon>Dacrymycetaceae</taxon>
        <taxon>Dacryopinax</taxon>
    </lineage>
</organism>
<evidence type="ECO:0000313" key="1">
    <source>
        <dbReference type="EMBL" id="EJU05829.1"/>
    </source>
</evidence>
<name>M5GAG5_DACPD</name>
<dbReference type="SUPFAM" id="SSF48452">
    <property type="entry name" value="TPR-like"/>
    <property type="match status" value="3"/>
</dbReference>
<dbReference type="OMA" id="PESKANC"/>
<keyword evidence="2" id="KW-1185">Reference proteome</keyword>
<dbReference type="GeneID" id="63692589"/>
<protein>
    <recommendedName>
        <fullName evidence="3">TPR-like protein</fullName>
    </recommendedName>
</protein>
<evidence type="ECO:0000313" key="2">
    <source>
        <dbReference type="Proteomes" id="UP000030653"/>
    </source>
</evidence>
<evidence type="ECO:0008006" key="3">
    <source>
        <dbReference type="Google" id="ProtNLM"/>
    </source>
</evidence>